<sequence length="160" mass="18012">MWQPQHYRQLVRASGWYDLIVTAAFVTPWSFAVLHGVLSSLSQAWSVPGALPTFEPMHMLMANLLGSIVCVWSVLRIRDPQAVFGRYDAVGRLLFATWQAYALMQGATWLLAGFLIMELIWAVLQLWPRGTGFSRECVLTANKNLSAVRASSRLKPVPRH</sequence>
<name>A0ABR7B4J2_9PSED</name>
<dbReference type="Proteomes" id="UP000651852">
    <property type="component" value="Unassembled WGS sequence"/>
</dbReference>
<protein>
    <submittedName>
        <fullName evidence="2">Uncharacterized protein</fullName>
    </submittedName>
</protein>
<proteinExistence type="predicted"/>
<organism evidence="2 3">
    <name type="scientific">Pseudomonas folii</name>
    <dbReference type="NCBI Taxonomy" id="2762593"/>
    <lineage>
        <taxon>Bacteria</taxon>
        <taxon>Pseudomonadati</taxon>
        <taxon>Pseudomonadota</taxon>
        <taxon>Gammaproteobacteria</taxon>
        <taxon>Pseudomonadales</taxon>
        <taxon>Pseudomonadaceae</taxon>
        <taxon>Pseudomonas</taxon>
    </lineage>
</organism>
<comment type="caution">
    <text evidence="2">The sequence shown here is derived from an EMBL/GenBank/DDBJ whole genome shotgun (WGS) entry which is preliminary data.</text>
</comment>
<evidence type="ECO:0000256" key="1">
    <source>
        <dbReference type="SAM" id="Phobius"/>
    </source>
</evidence>
<evidence type="ECO:0000313" key="3">
    <source>
        <dbReference type="Proteomes" id="UP000651852"/>
    </source>
</evidence>
<reference evidence="2 3" key="1">
    <citation type="submission" date="2020-08" db="EMBL/GenBank/DDBJ databases">
        <title>Putative novel bacterial strains isolated from necrotic wheat leaf tissues caused by Xanthomonas translucens.</title>
        <authorList>
            <person name="Tambong J.T."/>
        </authorList>
    </citation>
    <scope>NUCLEOTIDE SEQUENCE [LARGE SCALE GENOMIC DNA]</scope>
    <source>
        <strain evidence="2 3">DOAB 1069</strain>
    </source>
</reference>
<keyword evidence="3" id="KW-1185">Reference proteome</keyword>
<feature type="transmembrane region" description="Helical" evidence="1">
    <location>
        <begin position="16"/>
        <end position="38"/>
    </location>
</feature>
<accession>A0ABR7B4J2</accession>
<feature type="transmembrane region" description="Helical" evidence="1">
    <location>
        <begin position="58"/>
        <end position="77"/>
    </location>
</feature>
<dbReference type="RefSeq" id="WP_095100341.1">
    <property type="nucleotide sequence ID" value="NZ_JACONW010000116.1"/>
</dbReference>
<keyword evidence="1" id="KW-0472">Membrane</keyword>
<keyword evidence="1" id="KW-0812">Transmembrane</keyword>
<gene>
    <name evidence="2" type="ORF">H8S59_20055</name>
</gene>
<feature type="transmembrane region" description="Helical" evidence="1">
    <location>
        <begin position="98"/>
        <end position="124"/>
    </location>
</feature>
<keyword evidence="1" id="KW-1133">Transmembrane helix</keyword>
<evidence type="ECO:0000313" key="2">
    <source>
        <dbReference type="EMBL" id="MBC3952074.1"/>
    </source>
</evidence>
<dbReference type="EMBL" id="JACONW010000116">
    <property type="protein sequence ID" value="MBC3952074.1"/>
    <property type="molecule type" value="Genomic_DNA"/>
</dbReference>